<dbReference type="Pfam" id="PF14558">
    <property type="entry name" value="TRP_N"/>
    <property type="match status" value="1"/>
</dbReference>
<accession>A0A0F8A0F7</accession>
<feature type="compositionally biased region" description="Low complexity" evidence="7">
    <location>
        <begin position="704"/>
        <end position="718"/>
    </location>
</feature>
<dbReference type="GO" id="GO:0009272">
    <property type="term" value="P:fungal-type cell wall biogenesis"/>
    <property type="evidence" value="ECO:0007669"/>
    <property type="project" value="TreeGrafter"/>
</dbReference>
<dbReference type="EMBL" id="KQ030518">
    <property type="protein sequence ID" value="KJZ75292.1"/>
    <property type="molecule type" value="Genomic_DNA"/>
</dbReference>
<evidence type="ECO:0000256" key="6">
    <source>
        <dbReference type="ARBA" id="ARBA00023136"/>
    </source>
</evidence>
<dbReference type="InterPro" id="IPR010308">
    <property type="entry name" value="TRP_C"/>
</dbReference>
<evidence type="ECO:0000256" key="1">
    <source>
        <dbReference type="ARBA" id="ARBA00004141"/>
    </source>
</evidence>
<feature type="chain" id="PRO_5002526494" description="ML-like domain-containing protein" evidence="9">
    <location>
        <begin position="25"/>
        <end position="747"/>
    </location>
</feature>
<feature type="signal peptide" evidence="9">
    <location>
        <begin position="1"/>
        <end position="24"/>
    </location>
</feature>
<comment type="subcellular location">
    <subcellularLocation>
        <location evidence="1">Membrane</location>
        <topology evidence="1">Multi-pass membrane protein</topology>
    </subcellularLocation>
</comment>
<dbReference type="GO" id="GO:0055085">
    <property type="term" value="P:transmembrane transport"/>
    <property type="evidence" value="ECO:0007669"/>
    <property type="project" value="TreeGrafter"/>
</dbReference>
<evidence type="ECO:0000313" key="12">
    <source>
        <dbReference type="Proteomes" id="UP000054481"/>
    </source>
</evidence>
<dbReference type="InterPro" id="IPR040241">
    <property type="entry name" value="TRP_Flc/Pkd2-like"/>
</dbReference>
<dbReference type="PANTHER" id="PTHR31145">
    <property type="entry name" value="INTEGRAL MEMBRANE PROTEIN (AFU_ORTHOLOGUE AFUA_7G01610)"/>
    <property type="match status" value="1"/>
</dbReference>
<evidence type="ECO:0000256" key="5">
    <source>
        <dbReference type="ARBA" id="ARBA00022989"/>
    </source>
</evidence>
<dbReference type="Pfam" id="PF06011">
    <property type="entry name" value="TRP"/>
    <property type="match status" value="1"/>
</dbReference>
<reference evidence="11 12" key="1">
    <citation type="journal article" date="2014" name="Genome Biol. Evol.">
        <title>Comparative genomics and transcriptomics analyses reveal divergent lifestyle features of nematode endoparasitic fungus Hirsutella minnesotensis.</title>
        <authorList>
            <person name="Lai Y."/>
            <person name="Liu K."/>
            <person name="Zhang X."/>
            <person name="Zhang X."/>
            <person name="Li K."/>
            <person name="Wang N."/>
            <person name="Shu C."/>
            <person name="Wu Y."/>
            <person name="Wang C."/>
            <person name="Bushley K.E."/>
            <person name="Xiang M."/>
            <person name="Liu X."/>
        </authorList>
    </citation>
    <scope>NUCLEOTIDE SEQUENCE [LARGE SCALE GENOMIC DNA]</scope>
    <source>
        <strain evidence="11 12">3608</strain>
    </source>
</reference>
<evidence type="ECO:0000256" key="2">
    <source>
        <dbReference type="ARBA" id="ARBA00010642"/>
    </source>
</evidence>
<feature type="transmembrane region" description="Helical" evidence="8">
    <location>
        <begin position="566"/>
        <end position="592"/>
    </location>
</feature>
<feature type="region of interest" description="Disordered" evidence="7">
    <location>
        <begin position="641"/>
        <end position="747"/>
    </location>
</feature>
<dbReference type="InterPro" id="IPR032800">
    <property type="entry name" value="TRP_N"/>
</dbReference>
<feature type="transmembrane region" description="Helical" evidence="8">
    <location>
        <begin position="482"/>
        <end position="503"/>
    </location>
</feature>
<protein>
    <recommendedName>
        <fullName evidence="10">ML-like domain-containing protein</fullName>
    </recommendedName>
</protein>
<dbReference type="SMART" id="SM01320">
    <property type="entry name" value="TRP_N"/>
    <property type="match status" value="1"/>
</dbReference>
<keyword evidence="12" id="KW-1185">Reference proteome</keyword>
<keyword evidence="5 8" id="KW-1133">Transmembrane helix</keyword>
<feature type="compositionally biased region" description="Basic and acidic residues" evidence="7">
    <location>
        <begin position="641"/>
        <end position="660"/>
    </location>
</feature>
<feature type="transmembrane region" description="Helical" evidence="8">
    <location>
        <begin position="388"/>
        <end position="411"/>
    </location>
</feature>
<keyword evidence="6 8" id="KW-0472">Membrane</keyword>
<feature type="transmembrane region" description="Helical" evidence="8">
    <location>
        <begin position="509"/>
        <end position="527"/>
    </location>
</feature>
<evidence type="ECO:0000256" key="8">
    <source>
        <dbReference type="SAM" id="Phobius"/>
    </source>
</evidence>
<proteinExistence type="inferred from homology"/>
<feature type="transmembrane region" description="Helical" evidence="8">
    <location>
        <begin position="539"/>
        <end position="560"/>
    </location>
</feature>
<evidence type="ECO:0000256" key="9">
    <source>
        <dbReference type="SAM" id="SignalP"/>
    </source>
</evidence>
<dbReference type="OrthoDB" id="5212126at2759"/>
<feature type="compositionally biased region" description="Basic and acidic residues" evidence="7">
    <location>
        <begin position="732"/>
        <end position="747"/>
    </location>
</feature>
<evidence type="ECO:0000313" key="11">
    <source>
        <dbReference type="EMBL" id="KJZ75292.1"/>
    </source>
</evidence>
<organism evidence="11 12">
    <name type="scientific">Hirsutella minnesotensis 3608</name>
    <dbReference type="NCBI Taxonomy" id="1043627"/>
    <lineage>
        <taxon>Eukaryota</taxon>
        <taxon>Fungi</taxon>
        <taxon>Dikarya</taxon>
        <taxon>Ascomycota</taxon>
        <taxon>Pezizomycotina</taxon>
        <taxon>Sordariomycetes</taxon>
        <taxon>Hypocreomycetidae</taxon>
        <taxon>Hypocreales</taxon>
        <taxon>Ophiocordycipitaceae</taxon>
        <taxon>Hirsutella</taxon>
    </lineage>
</organism>
<evidence type="ECO:0000256" key="3">
    <source>
        <dbReference type="ARBA" id="ARBA00022692"/>
    </source>
</evidence>
<keyword evidence="4 9" id="KW-0732">Signal</keyword>
<dbReference type="PANTHER" id="PTHR31145:SF2">
    <property type="entry name" value="FLAVIN CARRIER PROTEIN 2"/>
    <property type="match status" value="1"/>
</dbReference>
<feature type="transmembrane region" description="Helical" evidence="8">
    <location>
        <begin position="341"/>
        <end position="367"/>
    </location>
</feature>
<gene>
    <name evidence="11" type="ORF">HIM_05218</name>
</gene>
<feature type="transmembrane region" description="Helical" evidence="8">
    <location>
        <begin position="423"/>
        <end position="444"/>
    </location>
</feature>
<evidence type="ECO:0000256" key="7">
    <source>
        <dbReference type="SAM" id="MobiDB-lite"/>
    </source>
</evidence>
<dbReference type="AlphaFoldDB" id="A0A0F8A0F7"/>
<dbReference type="Proteomes" id="UP000054481">
    <property type="component" value="Unassembled WGS sequence"/>
</dbReference>
<evidence type="ECO:0000256" key="4">
    <source>
        <dbReference type="ARBA" id="ARBA00022729"/>
    </source>
</evidence>
<keyword evidence="3 8" id="KW-0812">Transmembrane</keyword>
<sequence length="747" mass="81349">MPSLLTAAVALLSAAATLSRPVAAERLLMSNSLNTCQPANRFTASLFKVVYTPGNNSAAVELAVTSSIEGKVVFDLALSAYGHRIMRRTVNPCEMEGLKGLCPMTSGKNTFNFNLALGADASRQIPSIAYNIPDLDAGVRVFVNLTSGESVACLEADISNGKTVNLIGVKWATAVIAALALLSSAVFNGLGHYNTAAHVAANSLSLFGYFQAQAMVGLTSVRLPPLVQAWTLNLQWSMGLIRVGFMQDIFTWYQRATGGTPSYIFDTLTTVSVQVAKRSLDYVESTRMSLFNRAMAMTPTPVVTAANHLMKRGNVMTGSGSYLVYGIQRVAFQLKIESTNLFITSLCFFYLLLVFTAIAVLGFRLVLELCVRRKWTDKLFEFRNGWKTIVKGIFFRICLIGFSPVCIFCLWEFTQNDSPAEMVLAALFLCSLILTLGWGASQVIRIARRSLSLHGNPAYILFADPQTLNKWGFLYMQFRASAYYFIAPVLLYTFLKSILIGLGQKSGNAQAIGFIILEAMALIAASVMRPWMDKSTNSFNIAICAVNFVNAICLLIFTNVFGTPRIIVGVFGIVTFILNAAFSLILLIMVIISTTINFFRKDPDARYQIMADDRASFIKSQAKLATTSQLDELAATARGDKMGTHSRLDLDDEAPARDGSIRMGSVRGRAASQQSWRHDGSPSPVNPTNPLIAGQLRPESPFRSLSPLSHSGSSAGPPRSRNASPFELGLGHSEKADGRPDYRGVPG</sequence>
<evidence type="ECO:0000259" key="10">
    <source>
        <dbReference type="SMART" id="SM01320"/>
    </source>
</evidence>
<comment type="similarity">
    <text evidence="2">Belongs to the transient receptor potential (TRP) ion channel family.</text>
</comment>
<feature type="domain" description="ML-like" evidence="10">
    <location>
        <begin position="26"/>
        <end position="165"/>
    </location>
</feature>
<dbReference type="GO" id="GO:0016020">
    <property type="term" value="C:membrane"/>
    <property type="evidence" value="ECO:0007669"/>
    <property type="project" value="UniProtKB-SubCell"/>
</dbReference>
<name>A0A0F8A0F7_9HYPO</name>